<dbReference type="RefSeq" id="WP_094968128.1">
    <property type="nucleotide sequence ID" value="NZ_NGJN01000003.1"/>
</dbReference>
<evidence type="ECO:0000313" key="4">
    <source>
        <dbReference type="EMBL" id="OZV69354.1"/>
    </source>
</evidence>
<dbReference type="Pfam" id="PF05569">
    <property type="entry name" value="Peptidase_M56"/>
    <property type="match status" value="1"/>
</dbReference>
<dbReference type="CDD" id="cd07341">
    <property type="entry name" value="M56_BlaR1_MecR1_like"/>
    <property type="match status" value="1"/>
</dbReference>
<feature type="transmembrane region" description="Helical" evidence="2">
    <location>
        <begin position="88"/>
        <end position="109"/>
    </location>
</feature>
<comment type="caution">
    <text evidence="4">The sequence shown here is derived from an EMBL/GenBank/DDBJ whole genome shotgun (WGS) entry which is preliminary data.</text>
</comment>
<sequence length="543" mass="62376">MDLYLIKFTACLFVLWLVYYVILEGQKNHKFKRFYLLGTLVASAIIPLLSITHYVEPVVSTNEIVGAFKPIATQVQVSSAEPMDWSTLLWTLYGIGVALFALRFISNLFKLYITINKHEQLSLRSFIYVLLDHYRTPHSFFNYIFLNKEKFKNHTIPKEVLIHEETHAKQWHSADILMLELLQILFWYHPLIYIIKHHVKLNHEFLADQAVLEDGIDTKAYQNILLQFSSNTQENQFSSAINYSSIKKRFTVMKTQTSKTRMWLSSLLLLPIIAILFYSFAEKEYIVKENTLELSQQNKEYTEQKPPTEKEISAYNAWAKKTHTESKSLSDDTTFFPPINEQDLIKFSEIYKRMSAQQKNESVAYPFPGLDVNDGEDKYPSNPTTIQQRATKKQIADYNAWAKTINEKMAKAKATSDVNAYPIVKVNDVKKYKAIYSIMTEAQKKASEPWPSFPPPPPPHPKLIKDQEPPAPPPPPASIKNPSFIEYIIAMEEKGASFSMDGKEITANEAKIIAKTNKGKGTEMTTHKDSTGKYVVKLFTPSD</sequence>
<dbReference type="InterPro" id="IPR052173">
    <property type="entry name" value="Beta-lactam_resp_regulator"/>
</dbReference>
<keyword evidence="2" id="KW-1133">Transmembrane helix</keyword>
<dbReference type="InterPro" id="IPR008756">
    <property type="entry name" value="Peptidase_M56"/>
</dbReference>
<feature type="compositionally biased region" description="Pro residues" evidence="1">
    <location>
        <begin position="451"/>
        <end position="461"/>
    </location>
</feature>
<accession>A0A265UVL9</accession>
<dbReference type="EMBL" id="NGJN01000003">
    <property type="protein sequence ID" value="OZV69354.1"/>
    <property type="molecule type" value="Genomic_DNA"/>
</dbReference>
<proteinExistence type="predicted"/>
<keyword evidence="2" id="KW-0472">Membrane</keyword>
<dbReference type="AlphaFoldDB" id="A0A265UVL9"/>
<dbReference type="OrthoDB" id="1522859at2"/>
<gene>
    <name evidence="4" type="ORF">CA834_07840</name>
</gene>
<feature type="transmembrane region" description="Helical" evidence="2">
    <location>
        <begin position="34"/>
        <end position="55"/>
    </location>
</feature>
<reference evidence="4 5" key="1">
    <citation type="submission" date="2017-05" db="EMBL/GenBank/DDBJ databases">
        <title>The draft genome sequence of Idiomarina salinarum WNB302.</title>
        <authorList>
            <person name="Sun Y."/>
            <person name="Chen B."/>
            <person name="Du Z."/>
        </authorList>
    </citation>
    <scope>NUCLEOTIDE SEQUENCE [LARGE SCALE GENOMIC DNA]</scope>
    <source>
        <strain evidence="4 5">WNB302</strain>
    </source>
</reference>
<evidence type="ECO:0000256" key="1">
    <source>
        <dbReference type="SAM" id="MobiDB-lite"/>
    </source>
</evidence>
<dbReference type="PANTHER" id="PTHR34978">
    <property type="entry name" value="POSSIBLE SENSOR-TRANSDUCER PROTEIN BLAR"/>
    <property type="match status" value="1"/>
</dbReference>
<feature type="transmembrane region" description="Helical" evidence="2">
    <location>
        <begin position="6"/>
        <end position="22"/>
    </location>
</feature>
<feature type="region of interest" description="Disordered" evidence="1">
    <location>
        <begin position="445"/>
        <end position="479"/>
    </location>
</feature>
<organism evidence="4 5">
    <name type="scientific">Winogradskyella aurantia</name>
    <dbReference type="NCBI Taxonomy" id="1915063"/>
    <lineage>
        <taxon>Bacteria</taxon>
        <taxon>Pseudomonadati</taxon>
        <taxon>Bacteroidota</taxon>
        <taxon>Flavobacteriia</taxon>
        <taxon>Flavobacteriales</taxon>
        <taxon>Flavobacteriaceae</taxon>
        <taxon>Winogradskyella</taxon>
    </lineage>
</organism>
<keyword evidence="2" id="KW-0812">Transmembrane</keyword>
<evidence type="ECO:0000313" key="5">
    <source>
        <dbReference type="Proteomes" id="UP000216840"/>
    </source>
</evidence>
<evidence type="ECO:0000259" key="3">
    <source>
        <dbReference type="Pfam" id="PF05569"/>
    </source>
</evidence>
<evidence type="ECO:0000256" key="2">
    <source>
        <dbReference type="SAM" id="Phobius"/>
    </source>
</evidence>
<feature type="transmembrane region" description="Helical" evidence="2">
    <location>
        <begin position="262"/>
        <end position="281"/>
    </location>
</feature>
<name>A0A265UVL9_9FLAO</name>
<feature type="domain" description="Peptidase M56" evidence="3">
    <location>
        <begin position="159"/>
        <end position="251"/>
    </location>
</feature>
<dbReference type="Proteomes" id="UP000216840">
    <property type="component" value="Unassembled WGS sequence"/>
</dbReference>
<feature type="region of interest" description="Disordered" evidence="1">
    <location>
        <begin position="365"/>
        <end position="384"/>
    </location>
</feature>
<dbReference type="PANTHER" id="PTHR34978:SF3">
    <property type="entry name" value="SLR0241 PROTEIN"/>
    <property type="match status" value="1"/>
</dbReference>
<protein>
    <recommendedName>
        <fullName evidence="3">Peptidase M56 domain-containing protein</fullName>
    </recommendedName>
</protein>
<keyword evidence="5" id="KW-1185">Reference proteome</keyword>